<dbReference type="RefSeq" id="WP_311423197.1">
    <property type="nucleotide sequence ID" value="NZ_JAVREH010000013.1"/>
</dbReference>
<sequence length="523" mass="55505">MKPRPSTLPILLSELIRVDPLASAKTVQLPDPSRRVEQVILAETFDRLRRCTPHSLVVLHAEVATGGWSLAAALHLAWERNASGVVVPRAVAAPSGTALAQRLTMALLLIDQDPVDVALRLAAQVSAPASARALRQARCAERLAEQTSIRGVLGVLNSELDTVAVALVVGDAVVAGRAAAVQARPNVAQVSVPVDGPGERTWARLVAAVPEHVPAAAQQVESLLRLARPSLLAAWAQTRLNTSMHAAHEQAAFDLLRRLASEPPPHASPIDSAVVDPPPWSSELGWQVEHLNRAVWLAPLRSQGDPPQELTHLVRTAWQLGRPTWPLIADGDGWVSWQSSVEPDGGAPLRRALTSFRDSAAAYDLVVGVGRAHPGVAGLMRSVAEARLAAHVAREAGPTVQWFDQVGAKAALAWLPVAEIAQVAELCLGDLMGARDRVALVDTVLAVLDSGGALSQASHRLGVHRNTVLARVGRAKQLGLSFDEPEQRLALHVLCYALASLWEAQPVEPPAPEAGAPEATPPD</sequence>
<comment type="caution">
    <text evidence="4">The sequence shown here is derived from an EMBL/GenBank/DDBJ whole genome shotgun (WGS) entry which is preliminary data.</text>
</comment>
<evidence type="ECO:0000259" key="2">
    <source>
        <dbReference type="Pfam" id="PF13556"/>
    </source>
</evidence>
<name>A0ABU2JAN4_9ACTN</name>
<feature type="domain" description="PucR C-terminal helix-turn-helix" evidence="2">
    <location>
        <begin position="440"/>
        <end position="495"/>
    </location>
</feature>
<evidence type="ECO:0000313" key="4">
    <source>
        <dbReference type="EMBL" id="MDT0262045.1"/>
    </source>
</evidence>
<dbReference type="InterPro" id="IPR025736">
    <property type="entry name" value="PucR_C-HTH_dom"/>
</dbReference>
<evidence type="ECO:0000256" key="1">
    <source>
        <dbReference type="ARBA" id="ARBA00006754"/>
    </source>
</evidence>
<organism evidence="4 5">
    <name type="scientific">Jatrophihabitans lederbergiae</name>
    <dbReference type="NCBI Taxonomy" id="3075547"/>
    <lineage>
        <taxon>Bacteria</taxon>
        <taxon>Bacillati</taxon>
        <taxon>Actinomycetota</taxon>
        <taxon>Actinomycetes</taxon>
        <taxon>Jatrophihabitantales</taxon>
        <taxon>Jatrophihabitantaceae</taxon>
        <taxon>Jatrophihabitans</taxon>
    </lineage>
</organism>
<keyword evidence="5" id="KW-1185">Reference proteome</keyword>
<dbReference type="PANTHER" id="PTHR33744">
    <property type="entry name" value="CARBOHYDRATE DIACID REGULATOR"/>
    <property type="match status" value="1"/>
</dbReference>
<dbReference type="Gene3D" id="1.10.10.2840">
    <property type="entry name" value="PucR C-terminal helix-turn-helix domain"/>
    <property type="match status" value="1"/>
</dbReference>
<dbReference type="PANTHER" id="PTHR33744:SF1">
    <property type="entry name" value="DNA-BINDING TRANSCRIPTIONAL ACTIVATOR ADER"/>
    <property type="match status" value="1"/>
</dbReference>
<dbReference type="EMBL" id="JAVREH010000013">
    <property type="protein sequence ID" value="MDT0262045.1"/>
    <property type="molecule type" value="Genomic_DNA"/>
</dbReference>
<dbReference type="InterPro" id="IPR041522">
    <property type="entry name" value="CdaR_GGDEF"/>
</dbReference>
<protein>
    <submittedName>
        <fullName evidence="4">Helix-turn-helix domain-containing protein</fullName>
    </submittedName>
</protein>
<dbReference type="InterPro" id="IPR042070">
    <property type="entry name" value="PucR_C-HTH_sf"/>
</dbReference>
<gene>
    <name evidence="4" type="ORF">RM423_11620</name>
</gene>
<proteinExistence type="inferred from homology"/>
<reference evidence="5" key="1">
    <citation type="submission" date="2023-07" db="EMBL/GenBank/DDBJ databases">
        <title>30 novel species of actinomycetes from the DSMZ collection.</title>
        <authorList>
            <person name="Nouioui I."/>
        </authorList>
    </citation>
    <scope>NUCLEOTIDE SEQUENCE [LARGE SCALE GENOMIC DNA]</scope>
    <source>
        <strain evidence="5">DSM 44399</strain>
    </source>
</reference>
<evidence type="ECO:0000313" key="5">
    <source>
        <dbReference type="Proteomes" id="UP001183176"/>
    </source>
</evidence>
<feature type="domain" description="CdaR GGDEF-like" evidence="3">
    <location>
        <begin position="281"/>
        <end position="392"/>
    </location>
</feature>
<dbReference type="Pfam" id="PF13556">
    <property type="entry name" value="HTH_30"/>
    <property type="match status" value="1"/>
</dbReference>
<dbReference type="Proteomes" id="UP001183176">
    <property type="component" value="Unassembled WGS sequence"/>
</dbReference>
<accession>A0ABU2JAN4</accession>
<dbReference type="Pfam" id="PF17853">
    <property type="entry name" value="GGDEF_2"/>
    <property type="match status" value="1"/>
</dbReference>
<dbReference type="InterPro" id="IPR051448">
    <property type="entry name" value="CdaR-like_regulators"/>
</dbReference>
<evidence type="ECO:0000259" key="3">
    <source>
        <dbReference type="Pfam" id="PF17853"/>
    </source>
</evidence>
<comment type="similarity">
    <text evidence="1">Belongs to the CdaR family.</text>
</comment>